<gene>
    <name evidence="1" type="ORF">Pcinc_020691</name>
</gene>
<accession>A0AAE1FIK7</accession>
<comment type="caution">
    <text evidence="1">The sequence shown here is derived from an EMBL/GenBank/DDBJ whole genome shotgun (WGS) entry which is preliminary data.</text>
</comment>
<reference evidence="1" key="1">
    <citation type="submission" date="2023-10" db="EMBL/GenBank/DDBJ databases">
        <title>Genome assemblies of two species of porcelain crab, Petrolisthes cinctipes and Petrolisthes manimaculis (Anomura: Porcellanidae).</title>
        <authorList>
            <person name="Angst P."/>
        </authorList>
    </citation>
    <scope>NUCLEOTIDE SEQUENCE</scope>
    <source>
        <strain evidence="1">PB745_01</strain>
        <tissue evidence="1">Gill</tissue>
    </source>
</reference>
<protein>
    <submittedName>
        <fullName evidence="1">Uncharacterized protein</fullName>
    </submittedName>
</protein>
<evidence type="ECO:0000313" key="2">
    <source>
        <dbReference type="Proteomes" id="UP001286313"/>
    </source>
</evidence>
<organism evidence="1 2">
    <name type="scientific">Petrolisthes cinctipes</name>
    <name type="common">Flat porcelain crab</name>
    <dbReference type="NCBI Taxonomy" id="88211"/>
    <lineage>
        <taxon>Eukaryota</taxon>
        <taxon>Metazoa</taxon>
        <taxon>Ecdysozoa</taxon>
        <taxon>Arthropoda</taxon>
        <taxon>Crustacea</taxon>
        <taxon>Multicrustacea</taxon>
        <taxon>Malacostraca</taxon>
        <taxon>Eumalacostraca</taxon>
        <taxon>Eucarida</taxon>
        <taxon>Decapoda</taxon>
        <taxon>Pleocyemata</taxon>
        <taxon>Anomura</taxon>
        <taxon>Galatheoidea</taxon>
        <taxon>Porcellanidae</taxon>
        <taxon>Petrolisthes</taxon>
    </lineage>
</organism>
<proteinExistence type="predicted"/>
<dbReference type="EMBL" id="JAWQEG010002105">
    <property type="protein sequence ID" value="KAK3874396.1"/>
    <property type="molecule type" value="Genomic_DNA"/>
</dbReference>
<name>A0AAE1FIK7_PETCI</name>
<dbReference type="Proteomes" id="UP001286313">
    <property type="component" value="Unassembled WGS sequence"/>
</dbReference>
<sequence length="3088" mass="337330">MSLTDTILGSGSYNLREDGKVKGAVSLEVRDGGAVGGVSIDNSVFSKKCKDLIKFCKEQNILLGSASGPLYRFATGVKDIKSELELPFTPAEGDVADDTLANLLVCNESDEKRGDFMRLSAHGNLFGCADIVSRIARKMIETQRALEIILDDDMKTKSVKERAKAALDHLRARRVKALKTPFSKKSLIQENNGLPSFSDNVLLKSREFMHSVTMLTNEVSNRLSLEINKFSLKSFERILENSAVLANTKTTLRNMENRLQAAVAELRQFRYIRDEGLTTPRKVISNVASKLCTLEPLTGKSWIEDDMFIKFAVETELFNIKESKKNITMALKGVHEQHVALLDMINSAISSGTELGGGGGDAIISSLSEREDKMMKVSSCGKYVIHPTTGILVKIEKGDIGSSCGEGVEAVHRQVRIDRNKNNMLRAILYAMRKGRGDLRDIVSFDKEDVIKTDALVKDLGAALANAAAASTTSLQQPSATAANNIPINAFSSNILPVRKSVSYIPVAVENKHSPSSSPAGCRQSHPMAAYSSMLADANSETSYRFLDQQEAHDLASIINIHSKHRMGEYNQSSILSLFNRSQKARTAVGFSDNIEATPSKQLFDNISQNTSAVTVPKSAVPSSTANTRMTEYVARMSTELSTTPEYAELSKIYDDMASTLSLSSSLRSRQSLTNPTDVGYLPKPDYDTITAVSEMKQLKTTTIDRFVKILTTLENYVNDPSLASSSRLNSPPIMSTIENGALDSAIVSSGVGGSISPSSVSSVYNRLEASFKDGSSKELINKETDVRLSLLMHYEPFLNKIQRVFDMITDYFKNVESIRTIFKKEVTQVVADQTRKIEPFFNQSEQNLLPGFERGVELHKDEINAINTEISVIKTKIVEIESTHDKYTSILESLSDKFNTGTNVAPIGELIRVAEASQQEIRMIEDLKDFARDHSGVVFSPTKETINGDSESLKVVKREIEEGQERIKVSYDEVLSKAPRVLQESFGTTEDIKLFMNSLRNTFTTLGDFNMALKARITALEERSLVSGANVQSIRGRIESGRILIQDQLSEQKDTLEKQVEIAVNAVNHALSSEIVQIDILNYIEIQVDKLLVNAKRGITPATVNEANESTINSTSTNKEREKLAANVDGVFVCQLKPLHDSMDRMMAMYRRTGTNIISSKADLQLSSIFDMSMDVLGNKIPEQSPSAIVPGLCKMCSMMITNLHEATHTSDHSFEFDKKRSVETLRRMLSAVISKDSNRANVRYDTLSLLESNNGFVKELRFKKKQNVACLTPVNSLLGAYESMTAHPGTMLIPTSEVFSCDGLDHGKFRSMVHRSSDPVLADSSKSADSIVETLAGSSPNAEMLFYTYKDERRHFNSIPDYIIENMSENATSIYNTQCSQTTVEEDELTGLPVFVGRLNRKSSPHFASPATTGDGGVPRHCSGGGLNEEMMRLSRISDVNNVKYCDLDVNVSGSNSAWRIGEIIKAACGGSDTLTEKAKKMLLMGSVTSLAQQKASTRINDPSTLLQTNNAVDQYITGEVLSAEELIIRMSYQQRFFPEICNHSSRFIGSTARNDICPGDLLGNYKCFRKAMGMARNNGCGIFLDGVSSVPTSSTQQGVLDAVVQSQPLGYSPKENSLAIEAMTDSTVDMVSAVSSGAWKNANLLMPDTAITGRAISTDRVDSLKNALSGVIDNASKLELGVGGLSSLNAILFSPRSSSSSAAGAVGSSESERLFNLILGGERIKNPSTLNTVVDVANNRSLLSSVLDVPEREMTDMVRNIEESIEKKRLEQAIGVIKKNVFVTASMSNKNNNSVLPSRSAPTLSSILTASDVRQGRLSASIMGSGEEAVHAIDSFRTTPLLVRHTALFHPHTALALSRQTKEMLARRTKSTTTANNILSESMPILGDIVLCNTRDTPAKRAIDRMLLSTFIVKQARTFDDVCSTLPVALTSVTHNMLSAIDSKTSRLFSNLKLHVNDTTSVLKNIERFEKMMGRYGDEYAMSNKQNCNCPFELHHDFRPSADESLIPSFAHARPEVTPSEIRDTPYRCNRMLADKHYIMSASKVDSRISGAALYRRVSEWAEMHSSVSYAGAFEPSRAALSNSNFATAGINLDVIVRPNNAGGVLNVLGCHRKHFCVADLKASVASSMPSVFAPREEKDMASELTQNALPHNKYIQKSRINAASIIFSNILDKTIKDLGVDISRDLSNKLINGEYSVSESVLGETNSIMNKLMSNVTMSAVLRSDEAAEDTTSIANSYGTASEIATNYARRAIKEAVSAELKGAAENVPFSSKVDGSLAFDFLMSKESPSSPSTSSSSSSDKSMIAIVFESIASKIGDRDFGRILDDIDAKIADHEFSDRVSSLSSEAKEKWRRGQQELRRMLSFMRILKDNITPSLSTGELGEKMKLYISLISAKSRYENTLRYGLSNSSSVDLSHLKPLNPTAVSKNIEDTFTYRNVPPVFIMALPDNFSALFQQEQRDPDYIIDNRRSLTSFLNHPNTKTMANVARAGVGAGGDNAMGIYPSALLLQESTVSTAEPVVDVHTGSMYETNVTKSPLMNVDPFKDSSGLENIPATESDILATANGNGNLTPCSYLQVSMPTQFSGLVTNTGITPTRSGASFNFNRRDGSVVVYKKIVPSVLCSDASFNLLDEFSRADTTLNDMEIKFGFMPEILEAVAKYKGLEVSDVLKNMNTKMTNGGTLDRTTGDLLIQKSGVAFPSYAVDAVAAPSAASTNTWGSTNGLLQGRLLPSFLLYNPSGAAAVNSVPITKEGELLAAMKRDKASGIGEGGEDEFGRGMLSEGALRAVGDKALSSELKPLKECWDRIVKLQKVFSDTAKNLKESINNKTIRDPDSTKSIAETLLSNYNTLKECKNFIRDMAARIVASSDLITGGYGGDPTQALMTPYKVEQMGIVGAVSAGVHMGIGGLIASKSRGIDAFLLAMEEQITLSSKQGREMPEHGGIRYDSRRELLSDADSLFRGLVVDGYASSSTTLLHRVVDNIVQGLESGERMRQRALIDVAPSAEFRVEDNKRHAITRLLSENQTLLNAIANTMYFGSPGSEGGRGGGGGGSMLDVIEDLKYQQKMMYETVNRDGMNTLFNTK</sequence>
<evidence type="ECO:0000313" key="1">
    <source>
        <dbReference type="EMBL" id="KAK3874396.1"/>
    </source>
</evidence>
<keyword evidence="2" id="KW-1185">Reference proteome</keyword>